<dbReference type="EMBL" id="HBUE01195101">
    <property type="protein sequence ID" value="CAG6527225.1"/>
    <property type="molecule type" value="Transcribed_RNA"/>
</dbReference>
<comment type="cofactor">
    <cofactor evidence="1 2">
        <name>Zn(2+)</name>
        <dbReference type="ChEBI" id="CHEBI:29105"/>
    </cofactor>
    <text evidence="1 2">Binds 1 zinc ion per subunit.</text>
</comment>
<evidence type="ECO:0000256" key="1">
    <source>
        <dbReference type="PROSITE-ProRule" id="PRU01211"/>
    </source>
</evidence>
<feature type="binding site" evidence="1">
    <location>
        <position position="108"/>
    </location>
    <ligand>
        <name>Zn(2+)</name>
        <dbReference type="ChEBI" id="CHEBI:29105"/>
        <note>catalytic</note>
    </ligand>
</feature>
<organism evidence="4">
    <name type="scientific">Culex pipiens</name>
    <name type="common">House mosquito</name>
    <dbReference type="NCBI Taxonomy" id="7175"/>
    <lineage>
        <taxon>Eukaryota</taxon>
        <taxon>Metazoa</taxon>
        <taxon>Ecdysozoa</taxon>
        <taxon>Arthropoda</taxon>
        <taxon>Hexapoda</taxon>
        <taxon>Insecta</taxon>
        <taxon>Pterygota</taxon>
        <taxon>Neoptera</taxon>
        <taxon>Endopterygota</taxon>
        <taxon>Diptera</taxon>
        <taxon>Nematocera</taxon>
        <taxon>Culicoidea</taxon>
        <taxon>Culicidae</taxon>
        <taxon>Culicinae</taxon>
        <taxon>Culicini</taxon>
        <taxon>Culex</taxon>
        <taxon>Culex</taxon>
    </lineage>
</organism>
<keyword evidence="1" id="KW-1015">Disulfide bond</keyword>
<proteinExistence type="predicted"/>
<keyword evidence="1 2" id="KW-0479">Metal-binding</keyword>
<dbReference type="PRINTS" id="PR00480">
    <property type="entry name" value="ASTACIN"/>
</dbReference>
<dbReference type="GO" id="GO:0006508">
    <property type="term" value="P:proteolysis"/>
    <property type="evidence" value="ECO:0007669"/>
    <property type="project" value="UniProtKB-KW"/>
</dbReference>
<feature type="binding site" evidence="1">
    <location>
        <position position="112"/>
    </location>
    <ligand>
        <name>Zn(2+)</name>
        <dbReference type="ChEBI" id="CHEBI:29105"/>
        <note>catalytic</note>
    </ligand>
</feature>
<feature type="binding site" evidence="1">
    <location>
        <position position="118"/>
    </location>
    <ligand>
        <name>Zn(2+)</name>
        <dbReference type="ChEBI" id="CHEBI:29105"/>
        <note>catalytic</note>
    </ligand>
</feature>
<dbReference type="InterPro" id="IPR001506">
    <property type="entry name" value="Peptidase_M12A"/>
</dbReference>
<dbReference type="SMART" id="SM00235">
    <property type="entry name" value="ZnMc"/>
    <property type="match status" value="1"/>
</dbReference>
<reference evidence="4" key="1">
    <citation type="submission" date="2021-05" db="EMBL/GenBank/DDBJ databases">
        <authorList>
            <person name="Alioto T."/>
            <person name="Alioto T."/>
            <person name="Gomez Garrido J."/>
        </authorList>
    </citation>
    <scope>NUCLEOTIDE SEQUENCE</scope>
</reference>
<dbReference type="PANTHER" id="PTHR10127">
    <property type="entry name" value="DISCOIDIN, CUB, EGF, LAMININ , AND ZINC METALLOPROTEASE DOMAIN CONTAINING"/>
    <property type="match status" value="1"/>
</dbReference>
<evidence type="ECO:0000313" key="4">
    <source>
        <dbReference type="EMBL" id="CAG6578945.1"/>
    </source>
</evidence>
<keyword evidence="1 2" id="KW-0378">Hydrolase</keyword>
<dbReference type="EMBL" id="HBUE01301092">
    <property type="protein sequence ID" value="CAG6578945.1"/>
    <property type="molecule type" value="Transcribed_RNA"/>
</dbReference>
<dbReference type="EMBL" id="HBUE01301093">
    <property type="protein sequence ID" value="CAG6578946.1"/>
    <property type="molecule type" value="Transcribed_RNA"/>
</dbReference>
<dbReference type="InterPro" id="IPR006026">
    <property type="entry name" value="Peptidase_Metallo"/>
</dbReference>
<evidence type="ECO:0000256" key="2">
    <source>
        <dbReference type="RuleBase" id="RU361183"/>
    </source>
</evidence>
<feature type="active site" evidence="1">
    <location>
        <position position="109"/>
    </location>
</feature>
<keyword evidence="1 2" id="KW-0862">Zinc</keyword>
<dbReference type="GO" id="GO:0004222">
    <property type="term" value="F:metalloendopeptidase activity"/>
    <property type="evidence" value="ECO:0007669"/>
    <property type="project" value="UniProtKB-UniRule"/>
</dbReference>
<comment type="caution">
    <text evidence="1">Lacks conserved residue(s) required for the propagation of feature annotation.</text>
</comment>
<dbReference type="PANTHER" id="PTHR10127:SF883">
    <property type="entry name" value="ZINC METALLOPROTEINASE NAS-8"/>
    <property type="match status" value="1"/>
</dbReference>
<sequence length="150" mass="16824">MDIMLKPDVVNSVVPVVYNKYRWPDAIVPYVIKGVFSTTQRTIISKAMAQYTASTCVRFVPRTTEATFLTIDNSPTGCWSYIGRSLNNSYNLVNLQAPSCITTGTVAHELMHALGFYHEFTRSDRDDYVTIDTGALDPKYQTSTPKLKSL</sequence>
<dbReference type="EC" id="3.4.24.-" evidence="2"/>
<feature type="disulfide bond" evidence="1">
    <location>
        <begin position="78"/>
        <end position="100"/>
    </location>
</feature>
<name>A0A8D8JRS1_CULPI</name>
<dbReference type="SUPFAM" id="SSF55486">
    <property type="entry name" value="Metalloproteases ('zincins'), catalytic domain"/>
    <property type="match status" value="1"/>
</dbReference>
<dbReference type="EMBL" id="HBUE01301094">
    <property type="protein sequence ID" value="CAG6578947.1"/>
    <property type="molecule type" value="Transcribed_RNA"/>
</dbReference>
<evidence type="ECO:0000259" key="3">
    <source>
        <dbReference type="PROSITE" id="PS51864"/>
    </source>
</evidence>
<dbReference type="EMBL" id="HBUE01195100">
    <property type="protein sequence ID" value="CAG6527224.1"/>
    <property type="molecule type" value="Transcribed_RNA"/>
</dbReference>
<dbReference type="InterPro" id="IPR024079">
    <property type="entry name" value="MetalloPept_cat_dom_sf"/>
</dbReference>
<dbReference type="PROSITE" id="PS51864">
    <property type="entry name" value="ASTACIN"/>
    <property type="match status" value="1"/>
</dbReference>
<dbReference type="AlphaFoldDB" id="A0A8D8JRS1"/>
<dbReference type="Gene3D" id="3.40.390.10">
    <property type="entry name" value="Collagenase (Catalytic Domain)"/>
    <property type="match status" value="1"/>
</dbReference>
<feature type="domain" description="Peptidase M12A" evidence="3">
    <location>
        <begin position="11"/>
        <end position="150"/>
    </location>
</feature>
<keyword evidence="1 2" id="KW-0482">Metalloprotease</keyword>
<protein>
    <recommendedName>
        <fullName evidence="2">Metalloendopeptidase</fullName>
        <ecNumber evidence="2">3.4.24.-</ecNumber>
    </recommendedName>
</protein>
<keyword evidence="1 2" id="KW-0645">Protease</keyword>
<dbReference type="GO" id="GO:0008270">
    <property type="term" value="F:zinc ion binding"/>
    <property type="evidence" value="ECO:0007669"/>
    <property type="project" value="UniProtKB-UniRule"/>
</dbReference>
<accession>A0A8D8JRS1</accession>
<dbReference type="Pfam" id="PF01400">
    <property type="entry name" value="Astacin"/>
    <property type="match status" value="1"/>
</dbReference>